<sequence length="467" mass="53408">MVINDGEEPSKSESESETIIKVEELFTPRILRVPLVMRNHENNKGMYDPKLVSIGPYHHGKEDLQLVENIKPTVATLFLQDSSKNMDEVYSMILEKGIDDARSYYVERSTNKYNHSLFLLFLILVLYCYLVIALAHVMTSTRRLNWRHRCQCISFKNSTYEEEKEEDISRAILIWGAIKLPIYSCFTRGHSNHFTYLAYQKNKIKKFTYLKLCSFQCPPFRLSYQGFGEPLSFAAFGPFATTAFYFELPVTGTIISALLLVGFTTTLILLCNRAVGKMSPLVRLGTETGSKVVKVAIFTLYSLLLVLGLCRALPLTCIVSQVYQSMKIENLSKMITFFEFSAVEKISVDAVKHNFLAMKVDHMKGVVAFATELKVKGIYFTPNSSLSRQAIEFKSCCFYGRLELLPFIVHPATKLFYSNMLAYEMVSSTREKTVFTFYVDFMKSLIDNQDDVKELRSKHVLFNALGQ</sequence>
<organism evidence="1 2">
    <name type="scientific">Camellia lanceoleosa</name>
    <dbReference type="NCBI Taxonomy" id="1840588"/>
    <lineage>
        <taxon>Eukaryota</taxon>
        <taxon>Viridiplantae</taxon>
        <taxon>Streptophyta</taxon>
        <taxon>Embryophyta</taxon>
        <taxon>Tracheophyta</taxon>
        <taxon>Spermatophyta</taxon>
        <taxon>Magnoliopsida</taxon>
        <taxon>eudicotyledons</taxon>
        <taxon>Gunneridae</taxon>
        <taxon>Pentapetalae</taxon>
        <taxon>asterids</taxon>
        <taxon>Ericales</taxon>
        <taxon>Theaceae</taxon>
        <taxon>Camellia</taxon>
    </lineage>
</organism>
<evidence type="ECO:0000313" key="2">
    <source>
        <dbReference type="Proteomes" id="UP001060215"/>
    </source>
</evidence>
<evidence type="ECO:0000313" key="1">
    <source>
        <dbReference type="EMBL" id="KAI7990304.1"/>
    </source>
</evidence>
<comment type="caution">
    <text evidence="1">The sequence shown here is derived from an EMBL/GenBank/DDBJ whole genome shotgun (WGS) entry which is preliminary data.</text>
</comment>
<dbReference type="EMBL" id="CM045770">
    <property type="protein sequence ID" value="KAI7990304.1"/>
    <property type="molecule type" value="Genomic_DNA"/>
</dbReference>
<proteinExistence type="predicted"/>
<dbReference type="Proteomes" id="UP001060215">
    <property type="component" value="Chromosome 13"/>
</dbReference>
<name>A0ACC0FPN2_9ERIC</name>
<reference evidence="1 2" key="1">
    <citation type="journal article" date="2022" name="Plant J.">
        <title>Chromosome-level genome of Camellia lanceoleosa provides a valuable resource for understanding genome evolution and self-incompatibility.</title>
        <authorList>
            <person name="Gong W."/>
            <person name="Xiao S."/>
            <person name="Wang L."/>
            <person name="Liao Z."/>
            <person name="Chang Y."/>
            <person name="Mo W."/>
            <person name="Hu G."/>
            <person name="Li W."/>
            <person name="Zhao G."/>
            <person name="Zhu H."/>
            <person name="Hu X."/>
            <person name="Ji K."/>
            <person name="Xiang X."/>
            <person name="Song Q."/>
            <person name="Yuan D."/>
            <person name="Jin S."/>
            <person name="Zhang L."/>
        </authorList>
    </citation>
    <scope>NUCLEOTIDE SEQUENCE [LARGE SCALE GENOMIC DNA]</scope>
    <source>
        <strain evidence="1">SQ_2022a</strain>
    </source>
</reference>
<keyword evidence="2" id="KW-1185">Reference proteome</keyword>
<accession>A0ACC0FPN2</accession>
<protein>
    <submittedName>
        <fullName evidence="1">Uncharacterized protein</fullName>
    </submittedName>
</protein>
<gene>
    <name evidence="1" type="ORF">LOK49_LG12G02653</name>
</gene>